<evidence type="ECO:0000313" key="2">
    <source>
        <dbReference type="EMBL" id="CAK0831084.1"/>
    </source>
</evidence>
<keyword evidence="3" id="KW-1185">Reference proteome</keyword>
<organism evidence="2 3">
    <name type="scientific">Prorocentrum cordatum</name>
    <dbReference type="NCBI Taxonomy" id="2364126"/>
    <lineage>
        <taxon>Eukaryota</taxon>
        <taxon>Sar</taxon>
        <taxon>Alveolata</taxon>
        <taxon>Dinophyceae</taxon>
        <taxon>Prorocentrales</taxon>
        <taxon>Prorocentraceae</taxon>
        <taxon>Prorocentrum</taxon>
    </lineage>
</organism>
<keyword evidence="1" id="KW-0175">Coiled coil</keyword>
<accession>A0ABN9SHD6</accession>
<comment type="caution">
    <text evidence="2">The sequence shown here is derived from an EMBL/GenBank/DDBJ whole genome shotgun (WGS) entry which is preliminary data.</text>
</comment>
<dbReference type="Proteomes" id="UP001189429">
    <property type="component" value="Unassembled WGS sequence"/>
</dbReference>
<proteinExistence type="predicted"/>
<evidence type="ECO:0000313" key="3">
    <source>
        <dbReference type="Proteomes" id="UP001189429"/>
    </source>
</evidence>
<gene>
    <name evidence="2" type="ORF">PCOR1329_LOCUS29523</name>
</gene>
<name>A0ABN9SHD6_9DINO</name>
<reference evidence="2" key="1">
    <citation type="submission" date="2023-10" db="EMBL/GenBank/DDBJ databases">
        <authorList>
            <person name="Chen Y."/>
            <person name="Shah S."/>
            <person name="Dougan E. K."/>
            <person name="Thang M."/>
            <person name="Chan C."/>
        </authorList>
    </citation>
    <scope>NUCLEOTIDE SEQUENCE [LARGE SCALE GENOMIC DNA]</scope>
</reference>
<feature type="coiled-coil region" evidence="1">
    <location>
        <begin position="34"/>
        <end position="68"/>
    </location>
</feature>
<sequence length="299" mass="33104">MIANLSKRGLSAEQAQSVMTTLVLEKTSLQDRKEKQLEKAAERVFAAREALEAKQKELAQELEYEKQHKVAFSETTAVIKKNTLASAVLLSGCARECNLDATSSDDLLGIMQYVLDNAWLRSTWSSWRRQSRTLAPAWARNVSKCAPKRRSRPSKKRNAKQQRQLLRRLGLSMPALFLLVLAPLKIQSSSTSSIGMIPLRLNDSMQQASWTWTQARLKTEQSSSGSRRFCLSRRSRAVPNSGDGGSGGDGWLSSVAGGADGGCRDDDWFEGRRRRTGFWIVAVGFAKGGFQYLAIASVS</sequence>
<dbReference type="EMBL" id="CAUYUJ010011113">
    <property type="protein sequence ID" value="CAK0831084.1"/>
    <property type="molecule type" value="Genomic_DNA"/>
</dbReference>
<evidence type="ECO:0000256" key="1">
    <source>
        <dbReference type="SAM" id="Coils"/>
    </source>
</evidence>
<protein>
    <submittedName>
        <fullName evidence="2">Uncharacterized protein</fullName>
    </submittedName>
</protein>